<keyword evidence="1" id="KW-1133">Transmembrane helix</keyword>
<dbReference type="Proteomes" id="UP000033854">
    <property type="component" value="Unassembled WGS sequence"/>
</dbReference>
<protein>
    <submittedName>
        <fullName evidence="3">Competence protein CelA</fullName>
    </submittedName>
</protein>
<proteinExistence type="predicted"/>
<reference evidence="3 4" key="1">
    <citation type="journal article" date="2015" name="Nature">
        <title>rRNA introns, odd ribosomes, and small enigmatic genomes across a large radiation of phyla.</title>
        <authorList>
            <person name="Brown C.T."/>
            <person name="Hug L.A."/>
            <person name="Thomas B.C."/>
            <person name="Sharon I."/>
            <person name="Castelle C.J."/>
            <person name="Singh A."/>
            <person name="Wilkins M.J."/>
            <person name="Williams K.H."/>
            <person name="Banfield J.F."/>
        </authorList>
    </citation>
    <scope>NUCLEOTIDE SEQUENCE [LARGE SCALE GENOMIC DNA]</scope>
</reference>
<organism evidence="3 4">
    <name type="scientific">Candidatus Collierbacteria bacterium GW2011_GWA2_42_17</name>
    <dbReference type="NCBI Taxonomy" id="1618378"/>
    <lineage>
        <taxon>Bacteria</taxon>
        <taxon>Candidatus Collieribacteriota</taxon>
    </lineage>
</organism>
<gene>
    <name evidence="3" type="ORF">UV06_C0010G0010</name>
</gene>
<dbReference type="Gene3D" id="1.10.150.280">
    <property type="entry name" value="AF1531-like domain"/>
    <property type="match status" value="1"/>
</dbReference>
<name>A0A0G0Z197_9BACT</name>
<dbReference type="SUPFAM" id="SSF81585">
    <property type="entry name" value="PsbU/PolX domain-like"/>
    <property type="match status" value="1"/>
</dbReference>
<dbReference type="Pfam" id="PF10531">
    <property type="entry name" value="SLBB"/>
    <property type="match status" value="1"/>
</dbReference>
<evidence type="ECO:0000313" key="3">
    <source>
        <dbReference type="EMBL" id="KKS42550.1"/>
    </source>
</evidence>
<feature type="transmembrane region" description="Helical" evidence="1">
    <location>
        <begin position="35"/>
        <end position="56"/>
    </location>
</feature>
<keyword evidence="1" id="KW-0472">Membrane</keyword>
<evidence type="ECO:0000313" key="4">
    <source>
        <dbReference type="Proteomes" id="UP000033854"/>
    </source>
</evidence>
<dbReference type="Pfam" id="PF12836">
    <property type="entry name" value="HHH_3"/>
    <property type="match status" value="1"/>
</dbReference>
<dbReference type="InterPro" id="IPR019554">
    <property type="entry name" value="Soluble_ligand-bd"/>
</dbReference>
<accession>A0A0G0Z197</accession>
<keyword evidence="1" id="KW-0812">Transmembrane</keyword>
<dbReference type="Gene3D" id="3.10.560.10">
    <property type="entry name" value="Outer membrane lipoprotein wza domain like"/>
    <property type="match status" value="1"/>
</dbReference>
<dbReference type="AlphaFoldDB" id="A0A0G0Z197"/>
<feature type="domain" description="Soluble ligand binding" evidence="2">
    <location>
        <begin position="82"/>
        <end position="139"/>
    </location>
</feature>
<sequence length="218" mass="24393">MIEQQEEIYKKWYILIVESVTLNKFLKKTSSLDRLLFIIILIGAIVAIVSLFRGILMDAPVQVEYLAGGNLERSEPNSKVFVDIEGAVMKQGVYELLDGSRIKDVLIMAGGFTDKADRDFCEKNINMAELVKDGQKIYIPYVQDTNTQQGYPEASMTSKKISINSASIAELDTLWGIGSTRAESIVKNRPYGSIDELITKGVLTKSLVDRNRDLLSVY</sequence>
<comment type="caution">
    <text evidence="3">The sequence shown here is derived from an EMBL/GenBank/DDBJ whole genome shotgun (WGS) entry which is preliminary data.</text>
</comment>
<dbReference type="EMBL" id="LCDA01000010">
    <property type="protein sequence ID" value="KKS42550.1"/>
    <property type="molecule type" value="Genomic_DNA"/>
</dbReference>
<evidence type="ECO:0000256" key="1">
    <source>
        <dbReference type="SAM" id="Phobius"/>
    </source>
</evidence>
<evidence type="ECO:0000259" key="2">
    <source>
        <dbReference type="Pfam" id="PF10531"/>
    </source>
</evidence>